<dbReference type="CDD" id="cd09994">
    <property type="entry name" value="HDAC_AcuC_like"/>
    <property type="match status" value="1"/>
</dbReference>
<proteinExistence type="inferred from homology"/>
<evidence type="ECO:0000259" key="5">
    <source>
        <dbReference type="Pfam" id="PF00850"/>
    </source>
</evidence>
<dbReference type="InterPro" id="IPR023801">
    <property type="entry name" value="His_deacetylse_dom"/>
</dbReference>
<dbReference type="Gene3D" id="3.40.800.20">
    <property type="entry name" value="Histone deacetylase domain"/>
    <property type="match status" value="1"/>
</dbReference>
<keyword evidence="4" id="KW-0006">Acetoin catabolism</keyword>
<dbReference type="PANTHER" id="PTHR10625:SF10">
    <property type="entry name" value="HISTONE DEACETYLASE HDAC1"/>
    <property type="match status" value="1"/>
</dbReference>
<keyword evidence="7" id="KW-1185">Reference proteome</keyword>
<evidence type="ECO:0000256" key="1">
    <source>
        <dbReference type="ARBA" id="ARBA00005101"/>
    </source>
</evidence>
<dbReference type="InterPro" id="IPR000286">
    <property type="entry name" value="HDACs"/>
</dbReference>
<evidence type="ECO:0000256" key="3">
    <source>
        <dbReference type="ARBA" id="ARBA00020218"/>
    </source>
</evidence>
<evidence type="ECO:0000256" key="2">
    <source>
        <dbReference type="ARBA" id="ARBA00005947"/>
    </source>
</evidence>
<feature type="domain" description="Histone deacetylase" evidence="5">
    <location>
        <begin position="23"/>
        <end position="312"/>
    </location>
</feature>
<dbReference type="RefSeq" id="WP_250223693.1">
    <property type="nucleotide sequence ID" value="NZ_JAMFTR010000001.1"/>
</dbReference>
<dbReference type="PRINTS" id="PR01270">
    <property type="entry name" value="HDASUPER"/>
</dbReference>
<evidence type="ECO:0000313" key="7">
    <source>
        <dbReference type="Proteomes" id="UP001203579"/>
    </source>
</evidence>
<organism evidence="6 7">
    <name type="scientific">Corynebacterium intestinale</name>
    <dbReference type="NCBI Taxonomy" id="2943492"/>
    <lineage>
        <taxon>Bacteria</taxon>
        <taxon>Bacillati</taxon>
        <taxon>Actinomycetota</taxon>
        <taxon>Actinomycetes</taxon>
        <taxon>Mycobacteriales</taxon>
        <taxon>Corynebacteriaceae</taxon>
        <taxon>Corynebacterium</taxon>
    </lineage>
</organism>
<dbReference type="InterPro" id="IPR037138">
    <property type="entry name" value="His_deacetylse_dom_sf"/>
</dbReference>
<comment type="similarity">
    <text evidence="2">Belongs to the histone deacetylase family.</text>
</comment>
<reference evidence="6 7" key="1">
    <citation type="submission" date="2022-05" db="EMBL/GenBank/DDBJ databases">
        <title>Corynebacterium sp. B5-R-101 sp. nov., isolated from human feces.</title>
        <authorList>
            <person name="Shamsuzzaman M."/>
            <person name="Dahal R.H."/>
        </authorList>
    </citation>
    <scope>NUCLEOTIDE SEQUENCE [LARGE SCALE GENOMIC DNA]</scope>
    <source>
        <strain evidence="6 7">B5-R-101</strain>
    </source>
</reference>
<comment type="caution">
    <text evidence="6">The sequence shown here is derived from an EMBL/GenBank/DDBJ whole genome shotgun (WGS) entry which is preliminary data.</text>
</comment>
<dbReference type="EMBL" id="JAMKFF010000001">
    <property type="protein sequence ID" value="MCL8492622.1"/>
    <property type="molecule type" value="Genomic_DNA"/>
</dbReference>
<dbReference type="PANTHER" id="PTHR10625">
    <property type="entry name" value="HISTONE DEACETYLASE HDAC1-RELATED"/>
    <property type="match status" value="1"/>
</dbReference>
<evidence type="ECO:0000256" key="4">
    <source>
        <dbReference type="ARBA" id="ARBA00022627"/>
    </source>
</evidence>
<gene>
    <name evidence="6" type="ORF">M5J06_00505</name>
</gene>
<protein>
    <recommendedName>
        <fullName evidence="3">Acetoin utilization protein AcuC</fullName>
    </recommendedName>
</protein>
<dbReference type="InterPro" id="IPR003085">
    <property type="entry name" value="AcuC"/>
</dbReference>
<dbReference type="Pfam" id="PF00850">
    <property type="entry name" value="Hist_deacetyl"/>
    <property type="match status" value="1"/>
</dbReference>
<evidence type="ECO:0000313" key="6">
    <source>
        <dbReference type="EMBL" id="MCL8492622.1"/>
    </source>
</evidence>
<dbReference type="SUPFAM" id="SSF52768">
    <property type="entry name" value="Arginase/deacetylase"/>
    <property type="match status" value="1"/>
</dbReference>
<sequence length="377" mass="40305">MNQTKPLLFASEEMHRYSLGPGHPMGPDRVAAALSLAKHFGVLEEFDIECPAPLNTSHLELVHSPDYIAATRAEVPSAHFGLGTEDNPISHGLSTVAARIAGGTLAAARAVWEGRAQRAVNLSGGLHHAFADSMSGFCMYNDAAIAIRWLKANGAQRVVYLDLDAHHGDGVEKIFWNDPNVLTISVHESGLYLFPGTGYAHEIGGQGAEGTAVNVALPRGVSDEEWLQVIHAVVPPLLKKFRPDFIISQHGADPHRSDPLADLELTIDAMARAYRSVAVWAQQFAGGRWVALGGGGYHVDAVARAWTQVLAAVADVELAASERMPNGWEGSSTLGDEGACASIGDFDPTKVMAERPHAALVQTTRAVFPYWGLPAYG</sequence>
<name>A0ABT0T6E0_9CORY</name>
<accession>A0ABT0T6E0</accession>
<dbReference type="InterPro" id="IPR023696">
    <property type="entry name" value="Ureohydrolase_dom_sf"/>
</dbReference>
<comment type="pathway">
    <text evidence="1">Ketone degradation; acetoin degradation.</text>
</comment>
<dbReference type="Proteomes" id="UP001203579">
    <property type="component" value="Unassembled WGS sequence"/>
</dbReference>